<dbReference type="SUPFAM" id="SSF48371">
    <property type="entry name" value="ARM repeat"/>
    <property type="match status" value="1"/>
</dbReference>
<dbReference type="RefSeq" id="XP_001326796.1">
    <property type="nucleotide sequence ID" value="XM_001326761.1"/>
</dbReference>
<dbReference type="InterPro" id="IPR011989">
    <property type="entry name" value="ARM-like"/>
</dbReference>
<dbReference type="KEGG" id="tva:4772561"/>
<dbReference type="VEuPathDB" id="TrichDB:TVAG_393000"/>
<dbReference type="AlphaFoldDB" id="A2DY96"/>
<evidence type="ECO:0008006" key="3">
    <source>
        <dbReference type="Google" id="ProtNLM"/>
    </source>
</evidence>
<dbReference type="SMR" id="A2DY96"/>
<dbReference type="Gene3D" id="1.25.10.10">
    <property type="entry name" value="Leucine-rich Repeat Variant"/>
    <property type="match status" value="1"/>
</dbReference>
<accession>A2DY96</accession>
<dbReference type="InParanoid" id="A2DY96"/>
<evidence type="ECO:0000313" key="1">
    <source>
        <dbReference type="EMBL" id="EAY14573.1"/>
    </source>
</evidence>
<name>A2DY96_TRIV3</name>
<gene>
    <name evidence="1" type="ORF">TVAG_393000</name>
</gene>
<dbReference type="EMBL" id="DS113268">
    <property type="protein sequence ID" value="EAY14573.1"/>
    <property type="molecule type" value="Genomic_DNA"/>
</dbReference>
<reference evidence="1" key="2">
    <citation type="journal article" date="2007" name="Science">
        <title>Draft genome sequence of the sexually transmitted pathogen Trichomonas vaginalis.</title>
        <authorList>
            <person name="Carlton J.M."/>
            <person name="Hirt R.P."/>
            <person name="Silva J.C."/>
            <person name="Delcher A.L."/>
            <person name="Schatz M."/>
            <person name="Zhao Q."/>
            <person name="Wortman J.R."/>
            <person name="Bidwell S.L."/>
            <person name="Alsmark U.C.M."/>
            <person name="Besteiro S."/>
            <person name="Sicheritz-Ponten T."/>
            <person name="Noel C.J."/>
            <person name="Dacks J.B."/>
            <person name="Foster P.G."/>
            <person name="Simillion C."/>
            <person name="Van de Peer Y."/>
            <person name="Miranda-Saavedra D."/>
            <person name="Barton G.J."/>
            <person name="Westrop G.D."/>
            <person name="Mueller S."/>
            <person name="Dessi D."/>
            <person name="Fiori P.L."/>
            <person name="Ren Q."/>
            <person name="Paulsen I."/>
            <person name="Zhang H."/>
            <person name="Bastida-Corcuera F.D."/>
            <person name="Simoes-Barbosa A."/>
            <person name="Brown M.T."/>
            <person name="Hayes R.D."/>
            <person name="Mukherjee M."/>
            <person name="Okumura C.Y."/>
            <person name="Schneider R."/>
            <person name="Smith A.J."/>
            <person name="Vanacova S."/>
            <person name="Villalvazo M."/>
            <person name="Haas B.J."/>
            <person name="Pertea M."/>
            <person name="Feldblyum T.V."/>
            <person name="Utterback T.R."/>
            <person name="Shu C.L."/>
            <person name="Osoegawa K."/>
            <person name="de Jong P.J."/>
            <person name="Hrdy I."/>
            <person name="Horvathova L."/>
            <person name="Zubacova Z."/>
            <person name="Dolezal P."/>
            <person name="Malik S.B."/>
            <person name="Logsdon J.M. Jr."/>
            <person name="Henze K."/>
            <person name="Gupta A."/>
            <person name="Wang C.C."/>
            <person name="Dunne R.L."/>
            <person name="Upcroft J.A."/>
            <person name="Upcroft P."/>
            <person name="White O."/>
            <person name="Salzberg S.L."/>
            <person name="Tang P."/>
            <person name="Chiu C.-H."/>
            <person name="Lee Y.-S."/>
            <person name="Embley T.M."/>
            <person name="Coombs G.H."/>
            <person name="Mottram J.C."/>
            <person name="Tachezy J."/>
            <person name="Fraser-Liggett C.M."/>
            <person name="Johnson P.J."/>
        </authorList>
    </citation>
    <scope>NUCLEOTIDE SEQUENCE [LARGE SCALE GENOMIC DNA]</scope>
    <source>
        <strain evidence="1">G3</strain>
    </source>
</reference>
<proteinExistence type="predicted"/>
<sequence length="781" mass="90969">MYFTSCFIESVESQTPKQETLEFLANLNEECPEKYLIGLISIINDSQMSDKTRISAIKSLSVPFKTRDGFCTKQNPDLHNHLSEIYDILKQYLHIDNDLGSVCRSIFITLFNLLSSDEQKIIIENIIEIIDQNTDVSPIIKMFSDAGFTILNLLEPETIWKIIKSKNDEKVTRIGLTLFNDMFFSSDDQVLHEIISELIVNSLENFPEEITEFLVYYSSEYHDEIKEIIPQIAELFFSSDEKYLIYSKILFKYMDVFIDNYDNEPIIRRLISLLALDPEKPEFQYFSEYILKFLDFSVNGIRTSKWELPISDQIQLGQYVEKEKMQKYNEISQQLFSQLMNIILEFLNSGTKEGIVCGINAYLILYNFNQQVTNEIFSSENLLSYFPDLDKDFMILYSKTISNIDLMDEEHLNQILKMAYSEDKDIRNAGCSAIEKLVSKKNEDLTIEIWKNLSSFECENEEIVIDIMETMVDISKNINSEISLALIPDLFKTTTNLFENQPESMIFNKFIGILGNFMKNAGKQIVEYAEDIINFAASIIDDYEEDSLFIFDCIIEIFGEESGNIIEMCADFVIKKLQGNDSIMFTLNLVNLIYSIVKNLNNEEKLIEIWMSIIPFYKGISKGMNSDFKIADKIELILAEIFSKCPERSKELLAQAEISDSYHFSGSYNDFKKMAKLFSFQMNYLMYRFINEQNDKVRDEIRRKHLTFGPINDIYFIITSDELNNDEKSAVFNDFLNFSETVRGETKFIIDRNCFEQFTSSFPDLIERINNTFQALENQND</sequence>
<organism evidence="1 2">
    <name type="scientific">Trichomonas vaginalis (strain ATCC PRA-98 / G3)</name>
    <dbReference type="NCBI Taxonomy" id="412133"/>
    <lineage>
        <taxon>Eukaryota</taxon>
        <taxon>Metamonada</taxon>
        <taxon>Parabasalia</taxon>
        <taxon>Trichomonadida</taxon>
        <taxon>Trichomonadidae</taxon>
        <taxon>Trichomonas</taxon>
    </lineage>
</organism>
<dbReference type="InterPro" id="IPR016024">
    <property type="entry name" value="ARM-type_fold"/>
</dbReference>
<protein>
    <recommendedName>
        <fullName evidence="3">Importin N-terminal domain-containing protein</fullName>
    </recommendedName>
</protein>
<reference evidence="1" key="1">
    <citation type="submission" date="2006-10" db="EMBL/GenBank/DDBJ databases">
        <authorList>
            <person name="Amadeo P."/>
            <person name="Zhao Q."/>
            <person name="Wortman J."/>
            <person name="Fraser-Liggett C."/>
            <person name="Carlton J."/>
        </authorList>
    </citation>
    <scope>NUCLEOTIDE SEQUENCE</scope>
    <source>
        <strain evidence="1">G3</strain>
    </source>
</reference>
<dbReference type="Proteomes" id="UP000001542">
    <property type="component" value="Unassembled WGS sequence"/>
</dbReference>
<dbReference type="VEuPathDB" id="TrichDB:TVAGG3_0281500"/>
<evidence type="ECO:0000313" key="2">
    <source>
        <dbReference type="Proteomes" id="UP000001542"/>
    </source>
</evidence>
<keyword evidence="2" id="KW-1185">Reference proteome</keyword>